<dbReference type="Pfam" id="PF13524">
    <property type="entry name" value="Glyco_trans_1_2"/>
    <property type="match status" value="1"/>
</dbReference>
<gene>
    <name evidence="2" type="ORF">DVS28_a0760</name>
</gene>
<evidence type="ECO:0000313" key="3">
    <source>
        <dbReference type="Proteomes" id="UP000264006"/>
    </source>
</evidence>
<feature type="domain" description="Spore protein YkvP/CgeB glycosyl transferase-like" evidence="1">
    <location>
        <begin position="205"/>
        <end position="344"/>
    </location>
</feature>
<dbReference type="AlphaFoldDB" id="A0A346XTB4"/>
<protein>
    <recommendedName>
        <fullName evidence="1">Spore protein YkvP/CgeB glycosyl transferase-like domain-containing protein</fullName>
    </recommendedName>
</protein>
<sequence length="388" mass="42595">MTTSAPESLLVLLQGDDLEAHPGLVDGYRRLLDDGTLAALDIVPVFGPAGTSRGLGFWDDVVERAAAQQATTVLFHYYHHPTLPDPRPAIDRLRERSADLMVVATLGDAFTNGWLGGHDVPRTFLQLASAADLVTLTSMGGLAAHVRRATRAPIVINPNGVCQVRFAPPTAADLTVSREFDVAFIGSRNRPRNPLRPYHWASRRRERLVHGLSARFGRRFAVFGNGWDHLESARGPVDFTAQADAARRARVLVGGIPFSRNRYYTSNRVFFQGSSGVPMVDVAVPGVDTLLRPGDHWTLTEEEALLDTTEAMVQRSDDELTDMGLRAATHVFAHHTQAHRCAGLVEQVSRVRQLRSGRQVLPHLPFFLPEVDNDLEAPLATTGWGTIS</sequence>
<dbReference type="EMBL" id="CP031165">
    <property type="protein sequence ID" value="AXV05461.1"/>
    <property type="molecule type" value="Genomic_DNA"/>
</dbReference>
<reference evidence="2 3" key="1">
    <citation type="submission" date="2018-09" db="EMBL/GenBank/DDBJ databases">
        <title>Complete genome sequence of Euzebya sp. DY32-46 isolated from seawater of Pacific Ocean.</title>
        <authorList>
            <person name="Xu L."/>
            <person name="Wu Y.-H."/>
            <person name="Xu X.-W."/>
        </authorList>
    </citation>
    <scope>NUCLEOTIDE SEQUENCE [LARGE SCALE GENOMIC DNA]</scope>
    <source>
        <strain evidence="2 3">DY32-46</strain>
    </source>
</reference>
<evidence type="ECO:0000259" key="1">
    <source>
        <dbReference type="Pfam" id="PF13524"/>
    </source>
</evidence>
<dbReference type="OrthoDB" id="5107230at2"/>
<dbReference type="InterPro" id="IPR055259">
    <property type="entry name" value="YkvP/CgeB_Glyco_trans-like"/>
</dbReference>
<accession>A0A346XTB4</accession>
<dbReference type="Proteomes" id="UP000264006">
    <property type="component" value="Chromosome"/>
</dbReference>
<organism evidence="2 3">
    <name type="scientific">Euzebya pacifica</name>
    <dbReference type="NCBI Taxonomy" id="1608957"/>
    <lineage>
        <taxon>Bacteria</taxon>
        <taxon>Bacillati</taxon>
        <taxon>Actinomycetota</taxon>
        <taxon>Nitriliruptoria</taxon>
        <taxon>Euzebyales</taxon>
    </lineage>
</organism>
<keyword evidence="3" id="KW-1185">Reference proteome</keyword>
<proteinExistence type="predicted"/>
<dbReference type="KEGG" id="euz:DVS28_a0760"/>
<evidence type="ECO:0000313" key="2">
    <source>
        <dbReference type="EMBL" id="AXV05461.1"/>
    </source>
</evidence>
<name>A0A346XTB4_9ACTN</name>
<dbReference type="RefSeq" id="WP_114590268.1">
    <property type="nucleotide sequence ID" value="NZ_CP031165.1"/>
</dbReference>